<organism evidence="2 3">
    <name type="scientific">Dyella japonica</name>
    <dbReference type="NCBI Taxonomy" id="231455"/>
    <lineage>
        <taxon>Bacteria</taxon>
        <taxon>Pseudomonadati</taxon>
        <taxon>Pseudomonadota</taxon>
        <taxon>Gammaproteobacteria</taxon>
        <taxon>Lysobacterales</taxon>
        <taxon>Rhodanobacteraceae</taxon>
        <taxon>Dyella</taxon>
    </lineage>
</organism>
<keyword evidence="1" id="KW-0472">Membrane</keyword>
<name>A0ABV2JTZ8_9GAMM</name>
<dbReference type="EMBL" id="JBEPMU010000002">
    <property type="protein sequence ID" value="MET3652317.1"/>
    <property type="molecule type" value="Genomic_DNA"/>
</dbReference>
<reference evidence="2 3" key="1">
    <citation type="submission" date="2024-06" db="EMBL/GenBank/DDBJ databases">
        <title>Sorghum-associated microbial communities from plants grown in Nebraska, USA.</title>
        <authorList>
            <person name="Schachtman D."/>
        </authorList>
    </citation>
    <scope>NUCLEOTIDE SEQUENCE [LARGE SCALE GENOMIC DNA]</scope>
    <source>
        <strain evidence="2 3">1073</strain>
    </source>
</reference>
<feature type="transmembrane region" description="Helical" evidence="1">
    <location>
        <begin position="39"/>
        <end position="59"/>
    </location>
</feature>
<comment type="caution">
    <text evidence="2">The sequence shown here is derived from an EMBL/GenBank/DDBJ whole genome shotgun (WGS) entry which is preliminary data.</text>
</comment>
<proteinExistence type="predicted"/>
<dbReference type="Proteomes" id="UP001549184">
    <property type="component" value="Unassembled WGS sequence"/>
</dbReference>
<gene>
    <name evidence="2" type="ORF">ABIC75_002039</name>
</gene>
<sequence>MPAFQARRVLMIVLRPAAAGLPCATMWLKPNRALSRRDLRRLIGVLAALALTTAVLGAWQGNVFAPLFALVESSAVAFALGVAWRAGDRSERITLDESSLEVQSLPGRRSARFPTYWVRVQLRSGQGRERLLLASHGRELEIGAFLGEEERAELSRKLMVLLADIQRGPQRR</sequence>
<dbReference type="InterPro" id="IPR019253">
    <property type="entry name" value="DUF2244_TM"/>
</dbReference>
<evidence type="ECO:0000256" key="1">
    <source>
        <dbReference type="SAM" id="Phobius"/>
    </source>
</evidence>
<accession>A0ABV2JTZ8</accession>
<evidence type="ECO:0000313" key="2">
    <source>
        <dbReference type="EMBL" id="MET3652317.1"/>
    </source>
</evidence>
<feature type="transmembrane region" description="Helical" evidence="1">
    <location>
        <begin position="65"/>
        <end position="84"/>
    </location>
</feature>
<protein>
    <submittedName>
        <fullName evidence="2">Membrane protein</fullName>
    </submittedName>
</protein>
<keyword evidence="3" id="KW-1185">Reference proteome</keyword>
<dbReference type="Pfam" id="PF10003">
    <property type="entry name" value="DUF2244"/>
    <property type="match status" value="1"/>
</dbReference>
<evidence type="ECO:0000313" key="3">
    <source>
        <dbReference type="Proteomes" id="UP001549184"/>
    </source>
</evidence>
<keyword evidence="1" id="KW-1133">Transmembrane helix</keyword>
<keyword evidence="1" id="KW-0812">Transmembrane</keyword>